<dbReference type="GO" id="GO:0046872">
    <property type="term" value="F:metal ion binding"/>
    <property type="evidence" value="ECO:0007669"/>
    <property type="project" value="UniProtKB-KW"/>
</dbReference>
<dbReference type="Pfam" id="PF12800">
    <property type="entry name" value="Fer4_4"/>
    <property type="match status" value="1"/>
</dbReference>
<dbReference type="InterPro" id="IPR017900">
    <property type="entry name" value="4Fe4S_Fe_S_CS"/>
</dbReference>
<evidence type="ECO:0000259" key="7">
    <source>
        <dbReference type="PROSITE" id="PS51379"/>
    </source>
</evidence>
<accession>A0A2N7PPZ9</accession>
<comment type="caution">
    <text evidence="8">The sequence shown here is derived from an EMBL/GenBank/DDBJ whole genome shotgun (WGS) entry which is preliminary data.</text>
</comment>
<evidence type="ECO:0000313" key="8">
    <source>
        <dbReference type="EMBL" id="PMP68634.1"/>
    </source>
</evidence>
<dbReference type="GO" id="GO:0030313">
    <property type="term" value="C:cell envelope"/>
    <property type="evidence" value="ECO:0007669"/>
    <property type="project" value="UniProtKB-SubCell"/>
</dbReference>
<dbReference type="InterPro" id="IPR051555">
    <property type="entry name" value="FDH_Electron_Transfer_Unit"/>
</dbReference>
<evidence type="ECO:0000313" key="9">
    <source>
        <dbReference type="Proteomes" id="UP000235460"/>
    </source>
</evidence>
<dbReference type="GO" id="GO:0051539">
    <property type="term" value="F:4 iron, 4 sulfur cluster binding"/>
    <property type="evidence" value="ECO:0007669"/>
    <property type="project" value="UniProtKB-KW"/>
</dbReference>
<dbReference type="Pfam" id="PF13247">
    <property type="entry name" value="Fer4_11"/>
    <property type="match status" value="1"/>
</dbReference>
<feature type="domain" description="4Fe-4S ferredoxin-type" evidence="7">
    <location>
        <begin position="65"/>
        <end position="96"/>
    </location>
</feature>
<evidence type="ECO:0000256" key="1">
    <source>
        <dbReference type="ARBA" id="ARBA00004196"/>
    </source>
</evidence>
<keyword evidence="5" id="KW-0408">Iron</keyword>
<evidence type="ECO:0000256" key="5">
    <source>
        <dbReference type="ARBA" id="ARBA00023004"/>
    </source>
</evidence>
<keyword evidence="4" id="KW-0677">Repeat</keyword>
<proteinExistence type="predicted"/>
<dbReference type="InterPro" id="IPR017896">
    <property type="entry name" value="4Fe4S_Fe-S-bd"/>
</dbReference>
<sequence>MARKGLLITPDLCIGCRACQVACKSWNDLPAEKTKNNGTHENPPDLTGYTYNKIRFIEKVVNGEVRWIFVSQRCRHCGEPACVQVCPVGAMQKDLDTGIVFYDKNVCIGCQACRSACPFDVPRYDKQGKIGKCHMCIDRVKAGLVPACAKTCPTGAIRFGDRDELIEKAKAEGFKILHGEKELGGLGVVFALSQPPSYYELVENPQKPEKVVALGEMLKILVAKGLPIENSIIKEFLS</sequence>
<evidence type="ECO:0000256" key="4">
    <source>
        <dbReference type="ARBA" id="ARBA00022737"/>
    </source>
</evidence>
<feature type="domain" description="4Fe-4S ferredoxin-type" evidence="7">
    <location>
        <begin position="98"/>
        <end position="127"/>
    </location>
</feature>
<dbReference type="Gene3D" id="3.30.70.20">
    <property type="match status" value="2"/>
</dbReference>
<evidence type="ECO:0000256" key="6">
    <source>
        <dbReference type="ARBA" id="ARBA00023014"/>
    </source>
</evidence>
<feature type="domain" description="4Fe-4S ferredoxin-type" evidence="7">
    <location>
        <begin position="4"/>
        <end position="34"/>
    </location>
</feature>
<organism evidence="8 9">
    <name type="scientific">Thermodesulfobacterium geofontis</name>
    <dbReference type="NCBI Taxonomy" id="1295609"/>
    <lineage>
        <taxon>Bacteria</taxon>
        <taxon>Pseudomonadati</taxon>
        <taxon>Thermodesulfobacteriota</taxon>
        <taxon>Thermodesulfobacteria</taxon>
        <taxon>Thermodesulfobacteriales</taxon>
        <taxon>Thermodesulfobacteriaceae</taxon>
        <taxon>Thermodesulfobacterium</taxon>
    </lineage>
</organism>
<gene>
    <name evidence="8" type="ORF">C0190_01360</name>
</gene>
<keyword evidence="2" id="KW-0004">4Fe-4S</keyword>
<dbReference type="EMBL" id="PNIK01000019">
    <property type="protein sequence ID" value="PMP68634.1"/>
    <property type="molecule type" value="Genomic_DNA"/>
</dbReference>
<dbReference type="PROSITE" id="PS00198">
    <property type="entry name" value="4FE4S_FER_1"/>
    <property type="match status" value="1"/>
</dbReference>
<dbReference type="PANTHER" id="PTHR43545">
    <property type="entry name" value="FORMATE DEHYDROGENASE, NITRATE-INDUCIBLE, IRON-SULFUR SUBUNIT"/>
    <property type="match status" value="1"/>
</dbReference>
<dbReference type="SUPFAM" id="SSF54862">
    <property type="entry name" value="4Fe-4S ferredoxins"/>
    <property type="match status" value="1"/>
</dbReference>
<evidence type="ECO:0000256" key="2">
    <source>
        <dbReference type="ARBA" id="ARBA00022485"/>
    </source>
</evidence>
<dbReference type="Proteomes" id="UP000235460">
    <property type="component" value="Unassembled WGS sequence"/>
</dbReference>
<reference evidence="8 9" key="1">
    <citation type="submission" date="2018-01" db="EMBL/GenBank/DDBJ databases">
        <title>Metagenomic assembled genomes from two thermal pools in the Uzon Caldera, Kamchatka, Russia.</title>
        <authorList>
            <person name="Wilkins L."/>
            <person name="Ettinger C."/>
        </authorList>
    </citation>
    <scope>NUCLEOTIDE SEQUENCE [LARGE SCALE GENOMIC DNA]</scope>
    <source>
        <strain evidence="8">ZAV-08</strain>
    </source>
</reference>
<dbReference type="PROSITE" id="PS51379">
    <property type="entry name" value="4FE4S_FER_2"/>
    <property type="match status" value="3"/>
</dbReference>
<dbReference type="AlphaFoldDB" id="A0A2N7PPZ9"/>
<name>A0A2N7PPZ9_9BACT</name>
<dbReference type="CDD" id="cd10562">
    <property type="entry name" value="FDH_b_like"/>
    <property type="match status" value="1"/>
</dbReference>
<protein>
    <submittedName>
        <fullName evidence="8">4Fe-4S ferredoxin</fullName>
    </submittedName>
</protein>
<keyword evidence="3" id="KW-0479">Metal-binding</keyword>
<dbReference type="PANTHER" id="PTHR43545:SF6">
    <property type="entry name" value="FORMATE DEHYDROGENASE, NITRATE-INDUCIBLE, IRON-SULFUR SUBUNIT"/>
    <property type="match status" value="1"/>
</dbReference>
<evidence type="ECO:0000256" key="3">
    <source>
        <dbReference type="ARBA" id="ARBA00022723"/>
    </source>
</evidence>
<comment type="subcellular location">
    <subcellularLocation>
        <location evidence="1">Cell envelope</location>
    </subcellularLocation>
</comment>
<keyword evidence="6" id="KW-0411">Iron-sulfur</keyword>